<evidence type="ECO:0000313" key="8">
    <source>
        <dbReference type="EMBL" id="NEX63871.1"/>
    </source>
</evidence>
<feature type="region of interest" description="Disordered" evidence="6">
    <location>
        <begin position="1"/>
        <end position="90"/>
    </location>
</feature>
<dbReference type="NCBIfam" id="TIGR00413">
    <property type="entry name" value="rlpA"/>
    <property type="match status" value="1"/>
</dbReference>
<dbReference type="Gene3D" id="2.40.40.10">
    <property type="entry name" value="RlpA-like domain"/>
    <property type="match status" value="1"/>
</dbReference>
<dbReference type="AlphaFoldDB" id="A0A6B3STA2"/>
<dbReference type="FunFam" id="2.40.40.10:FF:000003">
    <property type="entry name" value="Endolytic peptidoglycan transglycosylase RlpA"/>
    <property type="match status" value="1"/>
</dbReference>
<dbReference type="PROSITE" id="PS51724">
    <property type="entry name" value="SPOR"/>
    <property type="match status" value="1"/>
</dbReference>
<reference evidence="8 9" key="1">
    <citation type="submission" date="2020-02" db="EMBL/GenBank/DDBJ databases">
        <authorList>
            <person name="Kim M.K."/>
        </authorList>
    </citation>
    <scope>NUCLEOTIDE SEQUENCE [LARGE SCALE GENOMIC DNA]</scope>
    <source>
        <strain evidence="8 9">17J57-3</strain>
    </source>
</reference>
<dbReference type="CDD" id="cd22268">
    <property type="entry name" value="DPBB_RlpA-like"/>
    <property type="match status" value="1"/>
</dbReference>
<dbReference type="PANTHER" id="PTHR34183">
    <property type="entry name" value="ENDOLYTIC PEPTIDOGLYCAN TRANSGLYCOSYLASE RLPA"/>
    <property type="match status" value="1"/>
</dbReference>
<dbReference type="InterPro" id="IPR009009">
    <property type="entry name" value="RlpA-like_DPBB"/>
</dbReference>
<dbReference type="SUPFAM" id="SSF50685">
    <property type="entry name" value="Barwin-like endoglucanases"/>
    <property type="match status" value="1"/>
</dbReference>
<comment type="caution">
    <text evidence="8">The sequence shown here is derived from an EMBL/GenBank/DDBJ whole genome shotgun (WGS) entry which is preliminary data.</text>
</comment>
<dbReference type="HAMAP" id="MF_02071">
    <property type="entry name" value="RlpA"/>
    <property type="match status" value="1"/>
</dbReference>
<evidence type="ECO:0000256" key="2">
    <source>
        <dbReference type="ARBA" id="ARBA00023239"/>
    </source>
</evidence>
<evidence type="ECO:0000256" key="5">
    <source>
        <dbReference type="RuleBase" id="RU003495"/>
    </source>
</evidence>
<dbReference type="Pfam" id="PF05036">
    <property type="entry name" value="SPOR"/>
    <property type="match status" value="1"/>
</dbReference>
<organism evidence="8 9">
    <name type="scientific">Noviherbaspirillum galbum</name>
    <dbReference type="NCBI Taxonomy" id="2709383"/>
    <lineage>
        <taxon>Bacteria</taxon>
        <taxon>Pseudomonadati</taxon>
        <taxon>Pseudomonadota</taxon>
        <taxon>Betaproteobacteria</taxon>
        <taxon>Burkholderiales</taxon>
        <taxon>Oxalobacteraceae</taxon>
        <taxon>Noviherbaspirillum</taxon>
    </lineage>
</organism>
<dbReference type="EMBL" id="JAAIVB010000077">
    <property type="protein sequence ID" value="NEX63871.1"/>
    <property type="molecule type" value="Genomic_DNA"/>
</dbReference>
<dbReference type="SUPFAM" id="SSF110997">
    <property type="entry name" value="Sporulation related repeat"/>
    <property type="match status" value="1"/>
</dbReference>
<comment type="function">
    <text evidence="4">Lytic transglycosylase with a strong preference for naked glycan strands that lack stem peptides.</text>
</comment>
<sequence length="348" mass="36829">MPGVMLIGCGSTPPASTSRTEPAIASAKPSSKPAPSSSPQALPAMPRAGSGRGGYYQDDGPGDNPPEGLMDLPDAEPRVEPYRPQNSRPYTVLGTTYVPQVDDKPFRQRGIGSWYGKKFHGQKTASGEPYDMYKMTAAHPTLPIPSYARVTNLSNGKQVIVKINDRGPFHSSRIIDLSFTAAFKLGYLGSGSGMLEVERLLPEEIARMNANPAQAASQPKAPPAAEVMTVAAIASPQPAREVPVIETKMDAREKAEPAADPKVQAAETPSSAPGFYLQLGSFSQAANAQAARNRLLEQLGSSLPGIEAVPSGAWHKVFGGPYANRQEAMAAAARLQANAGIKTIIVQR</sequence>
<evidence type="ECO:0000256" key="1">
    <source>
        <dbReference type="ARBA" id="ARBA00022729"/>
    </source>
</evidence>
<accession>A0A6B3STA2</accession>
<keyword evidence="2 4" id="KW-0456">Lyase</keyword>
<feature type="compositionally biased region" description="Low complexity" evidence="6">
    <location>
        <begin position="22"/>
        <end position="44"/>
    </location>
</feature>
<evidence type="ECO:0000256" key="4">
    <source>
        <dbReference type="HAMAP-Rule" id="MF_02071"/>
    </source>
</evidence>
<dbReference type="InterPro" id="IPR012997">
    <property type="entry name" value="RplA"/>
</dbReference>
<dbReference type="Pfam" id="PF03330">
    <property type="entry name" value="DPBB_1"/>
    <property type="match status" value="1"/>
</dbReference>
<feature type="domain" description="SPOR" evidence="7">
    <location>
        <begin position="269"/>
        <end position="348"/>
    </location>
</feature>
<keyword evidence="3 4" id="KW-0961">Cell wall biogenesis/degradation</keyword>
<dbReference type="InterPro" id="IPR034718">
    <property type="entry name" value="RlpA"/>
</dbReference>
<dbReference type="Proteomes" id="UP000482155">
    <property type="component" value="Unassembled WGS sequence"/>
</dbReference>
<dbReference type="Gene3D" id="3.30.70.1070">
    <property type="entry name" value="Sporulation related repeat"/>
    <property type="match status" value="1"/>
</dbReference>
<dbReference type="GO" id="GO:0042834">
    <property type="term" value="F:peptidoglycan binding"/>
    <property type="evidence" value="ECO:0007669"/>
    <property type="project" value="InterPro"/>
</dbReference>
<evidence type="ECO:0000313" key="9">
    <source>
        <dbReference type="Proteomes" id="UP000482155"/>
    </source>
</evidence>
<evidence type="ECO:0000256" key="3">
    <source>
        <dbReference type="ARBA" id="ARBA00023316"/>
    </source>
</evidence>
<dbReference type="InterPro" id="IPR036680">
    <property type="entry name" value="SPOR-like_sf"/>
</dbReference>
<gene>
    <name evidence="4" type="primary">rlpA</name>
    <name evidence="8" type="ORF">G3574_22555</name>
</gene>
<dbReference type="PANTHER" id="PTHR34183:SF1">
    <property type="entry name" value="ENDOLYTIC PEPTIDOGLYCAN TRANSGLYCOSYLASE RLPA"/>
    <property type="match status" value="1"/>
</dbReference>
<comment type="similarity">
    <text evidence="4 5">Belongs to the RlpA family.</text>
</comment>
<dbReference type="InterPro" id="IPR036908">
    <property type="entry name" value="RlpA-like_sf"/>
</dbReference>
<dbReference type="EC" id="4.2.2.-" evidence="4"/>
<protein>
    <recommendedName>
        <fullName evidence="4">Endolytic peptidoglycan transglycosylase RlpA</fullName>
        <ecNumber evidence="4">4.2.2.-</ecNumber>
    </recommendedName>
</protein>
<name>A0A6B3STA2_9BURK</name>
<dbReference type="GO" id="GO:0071555">
    <property type="term" value="P:cell wall organization"/>
    <property type="evidence" value="ECO:0007669"/>
    <property type="project" value="UniProtKB-KW"/>
</dbReference>
<dbReference type="GO" id="GO:0000270">
    <property type="term" value="P:peptidoglycan metabolic process"/>
    <property type="evidence" value="ECO:0007669"/>
    <property type="project" value="UniProtKB-UniRule"/>
</dbReference>
<dbReference type="GO" id="GO:0008932">
    <property type="term" value="F:lytic endotransglycosylase activity"/>
    <property type="evidence" value="ECO:0007669"/>
    <property type="project" value="UniProtKB-UniRule"/>
</dbReference>
<proteinExistence type="inferred from homology"/>
<keyword evidence="9" id="KW-1185">Reference proteome</keyword>
<dbReference type="InterPro" id="IPR007730">
    <property type="entry name" value="SPOR-like_dom"/>
</dbReference>
<evidence type="ECO:0000259" key="7">
    <source>
        <dbReference type="PROSITE" id="PS51724"/>
    </source>
</evidence>
<evidence type="ECO:0000256" key="6">
    <source>
        <dbReference type="SAM" id="MobiDB-lite"/>
    </source>
</evidence>
<keyword evidence="1" id="KW-0732">Signal</keyword>